<dbReference type="EMBL" id="CAMKVN010001005">
    <property type="protein sequence ID" value="CAI2172985.1"/>
    <property type="molecule type" value="Genomic_DNA"/>
</dbReference>
<dbReference type="AlphaFoldDB" id="A0A9W4WYG4"/>
<feature type="transmembrane region" description="Helical" evidence="10">
    <location>
        <begin position="404"/>
        <end position="426"/>
    </location>
</feature>
<feature type="transmembrane region" description="Helical" evidence="10">
    <location>
        <begin position="212"/>
        <end position="231"/>
    </location>
</feature>
<accession>A0A9W4WYG4</accession>
<feature type="transmembrane region" description="Helical" evidence="10">
    <location>
        <begin position="319"/>
        <end position="340"/>
    </location>
</feature>
<feature type="transmembrane region" description="Helical" evidence="10">
    <location>
        <begin position="178"/>
        <end position="200"/>
    </location>
</feature>
<dbReference type="Pfam" id="PF01490">
    <property type="entry name" value="Aa_trans"/>
    <property type="match status" value="1"/>
</dbReference>
<evidence type="ECO:0000256" key="5">
    <source>
        <dbReference type="ARBA" id="ARBA00022692"/>
    </source>
</evidence>
<dbReference type="PANTHER" id="PTHR22950:SF678">
    <property type="entry name" value="VACUOLAR AMINO ACID TRANSPORTER 5-RELATED"/>
    <property type="match status" value="1"/>
</dbReference>
<feature type="region of interest" description="Disordered" evidence="9">
    <location>
        <begin position="1"/>
        <end position="35"/>
    </location>
</feature>
<evidence type="ECO:0000256" key="10">
    <source>
        <dbReference type="SAM" id="Phobius"/>
    </source>
</evidence>
<evidence type="ECO:0000256" key="9">
    <source>
        <dbReference type="SAM" id="MobiDB-lite"/>
    </source>
</evidence>
<feature type="transmembrane region" description="Helical" evidence="10">
    <location>
        <begin position="84"/>
        <end position="111"/>
    </location>
</feature>
<dbReference type="PANTHER" id="PTHR22950">
    <property type="entry name" value="AMINO ACID TRANSPORTER"/>
    <property type="match status" value="1"/>
</dbReference>
<feature type="domain" description="Amino acid transporter transmembrane" evidence="11">
    <location>
        <begin position="61"/>
        <end position="455"/>
    </location>
</feature>
<dbReference type="GO" id="GO:0005290">
    <property type="term" value="F:L-histidine transmembrane transporter activity"/>
    <property type="evidence" value="ECO:0007669"/>
    <property type="project" value="TreeGrafter"/>
</dbReference>
<organism evidence="12 13">
    <name type="scientific">Funneliformis geosporum</name>
    <dbReference type="NCBI Taxonomy" id="1117311"/>
    <lineage>
        <taxon>Eukaryota</taxon>
        <taxon>Fungi</taxon>
        <taxon>Fungi incertae sedis</taxon>
        <taxon>Mucoromycota</taxon>
        <taxon>Glomeromycotina</taxon>
        <taxon>Glomeromycetes</taxon>
        <taxon>Glomerales</taxon>
        <taxon>Glomeraceae</taxon>
        <taxon>Funneliformis</taxon>
    </lineage>
</organism>
<keyword evidence="8 10" id="KW-0472">Membrane</keyword>
<feature type="transmembrane region" description="Helical" evidence="10">
    <location>
        <begin position="378"/>
        <end position="398"/>
    </location>
</feature>
<evidence type="ECO:0000313" key="13">
    <source>
        <dbReference type="Proteomes" id="UP001153678"/>
    </source>
</evidence>
<dbReference type="GO" id="GO:0015189">
    <property type="term" value="F:L-lysine transmembrane transporter activity"/>
    <property type="evidence" value="ECO:0007669"/>
    <property type="project" value="TreeGrafter"/>
</dbReference>
<dbReference type="Proteomes" id="UP001153678">
    <property type="component" value="Unassembled WGS sequence"/>
</dbReference>
<dbReference type="GO" id="GO:0000329">
    <property type="term" value="C:fungal-type vacuole membrane"/>
    <property type="evidence" value="ECO:0007669"/>
    <property type="project" value="TreeGrafter"/>
</dbReference>
<evidence type="ECO:0000256" key="3">
    <source>
        <dbReference type="ARBA" id="ARBA00022448"/>
    </source>
</evidence>
<comment type="similarity">
    <text evidence="2">Belongs to the amino acid/polyamine transporter 2 family.</text>
</comment>
<comment type="subcellular location">
    <subcellularLocation>
        <location evidence="1">Vacuole membrane</location>
        <topology evidence="1">Multi-pass membrane protein</topology>
    </subcellularLocation>
</comment>
<dbReference type="GO" id="GO:0005302">
    <property type="term" value="F:L-tyrosine transmembrane transporter activity"/>
    <property type="evidence" value="ECO:0007669"/>
    <property type="project" value="TreeGrafter"/>
</dbReference>
<protein>
    <submittedName>
        <fullName evidence="12">11839_t:CDS:1</fullName>
    </submittedName>
</protein>
<sequence>MSTYSSIQIEGEGRPSSASNTIFENNNPIDRSPLLNGDIEIEDESDYEDEGHGGPHHGFASYYSCAINLANTILGTGMLAMPAAIASVGLLLGSMMIIFAATTSGLGLYFLSRSASYTKSRNASFFAVSQLTYPSASSLFDAAIAIKCFGVAVSYLIIIGDLMPQVINGFGDSFVDEYSIFMDRRFWITVFMFVIVPLAFLKRLDSLRHTSFIALIAVVYLVFIVIYHYFGPDYKAPPKEKIHLVKFSTKFFTNLPIFVFAFTCHQNIFSIYNELADNSQKNINSVYIGAIGTSATIYQVIGILGYLSFGDDVFPNVILMYKSSVFVTIGRIAFVICILFSYPLQAHPARACLEKLLFYRSKSTNGYKKLPSSEMSNVNYFGLTTGILIFSYIIAISVSKLDLVLAFVGSTGSTAISFILPGLFYYKIHENDPWDKKKILAMCLMIYGLCVMTICLTLNIVKVSS</sequence>
<gene>
    <name evidence="12" type="ORF">FWILDA_LOCUS5857</name>
</gene>
<dbReference type="GO" id="GO:0015194">
    <property type="term" value="F:L-serine transmembrane transporter activity"/>
    <property type="evidence" value="ECO:0007669"/>
    <property type="project" value="TreeGrafter"/>
</dbReference>
<dbReference type="OrthoDB" id="438545at2759"/>
<evidence type="ECO:0000256" key="8">
    <source>
        <dbReference type="ARBA" id="ARBA00023136"/>
    </source>
</evidence>
<feature type="transmembrane region" description="Helical" evidence="10">
    <location>
        <begin position="251"/>
        <end position="272"/>
    </location>
</feature>
<evidence type="ECO:0000313" key="12">
    <source>
        <dbReference type="EMBL" id="CAI2172985.1"/>
    </source>
</evidence>
<feature type="compositionally biased region" description="Polar residues" evidence="9">
    <location>
        <begin position="16"/>
        <end position="29"/>
    </location>
</feature>
<keyword evidence="7 10" id="KW-1133">Transmembrane helix</keyword>
<keyword evidence="4" id="KW-0926">Vacuole</keyword>
<evidence type="ECO:0000256" key="7">
    <source>
        <dbReference type="ARBA" id="ARBA00022989"/>
    </source>
</evidence>
<feature type="transmembrane region" description="Helical" evidence="10">
    <location>
        <begin position="284"/>
        <end position="307"/>
    </location>
</feature>
<dbReference type="InterPro" id="IPR013057">
    <property type="entry name" value="AA_transpt_TM"/>
</dbReference>
<dbReference type="GO" id="GO:0061459">
    <property type="term" value="F:L-arginine transmembrane transporter activity"/>
    <property type="evidence" value="ECO:0007669"/>
    <property type="project" value="TreeGrafter"/>
</dbReference>
<evidence type="ECO:0000256" key="1">
    <source>
        <dbReference type="ARBA" id="ARBA00004128"/>
    </source>
</evidence>
<name>A0A9W4WYG4_9GLOM</name>
<evidence type="ECO:0000256" key="6">
    <source>
        <dbReference type="ARBA" id="ARBA00022970"/>
    </source>
</evidence>
<keyword evidence="6" id="KW-0029">Amino-acid transport</keyword>
<reference evidence="12" key="1">
    <citation type="submission" date="2022-08" db="EMBL/GenBank/DDBJ databases">
        <authorList>
            <person name="Kallberg Y."/>
            <person name="Tangrot J."/>
            <person name="Rosling A."/>
        </authorList>
    </citation>
    <scope>NUCLEOTIDE SEQUENCE</scope>
    <source>
        <strain evidence="12">Wild A</strain>
    </source>
</reference>
<proteinExistence type="inferred from homology"/>
<keyword evidence="13" id="KW-1185">Reference proteome</keyword>
<comment type="caution">
    <text evidence="12">The sequence shown here is derived from an EMBL/GenBank/DDBJ whole genome shotgun (WGS) entry which is preliminary data.</text>
</comment>
<evidence type="ECO:0000259" key="11">
    <source>
        <dbReference type="Pfam" id="PF01490"/>
    </source>
</evidence>
<evidence type="ECO:0000256" key="4">
    <source>
        <dbReference type="ARBA" id="ARBA00022554"/>
    </source>
</evidence>
<dbReference type="GO" id="GO:0005313">
    <property type="term" value="F:L-glutamate transmembrane transporter activity"/>
    <property type="evidence" value="ECO:0007669"/>
    <property type="project" value="TreeGrafter"/>
</dbReference>
<keyword evidence="5 10" id="KW-0812">Transmembrane</keyword>
<keyword evidence="3" id="KW-0813">Transport</keyword>
<feature type="transmembrane region" description="Helical" evidence="10">
    <location>
        <begin position="438"/>
        <end position="461"/>
    </location>
</feature>
<evidence type="ECO:0000256" key="2">
    <source>
        <dbReference type="ARBA" id="ARBA00008066"/>
    </source>
</evidence>